<evidence type="ECO:0000313" key="2">
    <source>
        <dbReference type="EMBL" id="UTC28361.1"/>
    </source>
</evidence>
<dbReference type="InterPro" id="IPR013230">
    <property type="entry name" value="Peptidase_M15A_C"/>
</dbReference>
<dbReference type="Pfam" id="PF08291">
    <property type="entry name" value="Peptidase_M15_3"/>
    <property type="match status" value="1"/>
</dbReference>
<proteinExistence type="predicted"/>
<reference evidence="2" key="1">
    <citation type="submission" date="2022-04" db="EMBL/GenBank/DDBJ databases">
        <authorList>
            <person name="Friedrich I."/>
            <person name="Schneider D."/>
            <person name="Poehlein A."/>
            <person name="Hertel R."/>
            <person name="Daniel R."/>
        </authorList>
    </citation>
    <scope>NUCLEOTIDE SEQUENCE</scope>
</reference>
<evidence type="ECO:0000313" key="3">
    <source>
        <dbReference type="Proteomes" id="UP001055634"/>
    </source>
</evidence>
<accession>A0A9E7N1X3</accession>
<dbReference type="EMBL" id="ON529850">
    <property type="protein sequence ID" value="UTC28361.1"/>
    <property type="molecule type" value="Genomic_DNA"/>
</dbReference>
<gene>
    <name evidence="2" type="ORF">GURKE_03350</name>
</gene>
<evidence type="ECO:0000259" key="1">
    <source>
        <dbReference type="Pfam" id="PF08291"/>
    </source>
</evidence>
<sequence>MRLSDHFTLAEFIRSDTAVRLKNNNMPTPAHQENLRRTAQHMEQVRWVLGDNPITVTSAYRNPAVNRAVGGVSNSAHALGWAIDFVCPSFGDPLAICREIERSSLNFDQLIHERKPNGSWWVHISFDPRMRRQCLTYNGTRYIPGIHPVNFGGRR</sequence>
<feature type="domain" description="Peptidase M15A C-terminal" evidence="1">
    <location>
        <begin position="6"/>
        <end position="109"/>
    </location>
</feature>
<name>A0A9E7N1X3_9CAUD</name>
<dbReference type="InterPro" id="IPR009045">
    <property type="entry name" value="Zn_M74/Hedgehog-like"/>
</dbReference>
<keyword evidence="3" id="KW-1185">Reference proteome</keyword>
<dbReference type="Gene3D" id="3.30.1380.10">
    <property type="match status" value="1"/>
</dbReference>
<organism evidence="2 3">
    <name type="scientific">Brevundimonas phage vB_BpoS-Gurke</name>
    <dbReference type="NCBI Taxonomy" id="2948599"/>
    <lineage>
        <taxon>Viruses</taxon>
        <taxon>Duplodnaviria</taxon>
        <taxon>Heunggongvirae</taxon>
        <taxon>Uroviricota</taxon>
        <taxon>Caudoviricetes</taxon>
        <taxon>Jeanschmidtviridae</taxon>
        <taxon>Kikimoravirus</taxon>
        <taxon>Kikimoravirus gurke</taxon>
    </lineage>
</organism>
<dbReference type="Proteomes" id="UP001055634">
    <property type="component" value="Segment"/>
</dbReference>
<dbReference type="SUPFAM" id="SSF55166">
    <property type="entry name" value="Hedgehog/DD-peptidase"/>
    <property type="match status" value="1"/>
</dbReference>
<protein>
    <submittedName>
        <fullName evidence="2">Peptidase</fullName>
    </submittedName>
</protein>